<dbReference type="InterPro" id="IPR051249">
    <property type="entry name" value="NLRP_Inflammasome"/>
</dbReference>
<evidence type="ECO:0000256" key="7">
    <source>
        <dbReference type="SAM" id="MobiDB-lite"/>
    </source>
</evidence>
<keyword evidence="5" id="KW-0395">Inflammatory response</keyword>
<feature type="domain" description="CARD" evidence="8">
    <location>
        <begin position="345"/>
        <end position="430"/>
    </location>
</feature>
<dbReference type="InterPro" id="IPR011029">
    <property type="entry name" value="DEATH-like_dom_sf"/>
</dbReference>
<dbReference type="GeneID" id="108644487"/>
<dbReference type="GO" id="GO:0140608">
    <property type="term" value="F:cysteine-type endopeptidase activator activity"/>
    <property type="evidence" value="ECO:0000318"/>
    <property type="project" value="GO_Central"/>
</dbReference>
<organism evidence="10 11">
    <name type="scientific">Xenopus tropicalis</name>
    <name type="common">Western clawed frog</name>
    <name type="synonym">Silurana tropicalis</name>
    <dbReference type="NCBI Taxonomy" id="8364"/>
    <lineage>
        <taxon>Eukaryota</taxon>
        <taxon>Metazoa</taxon>
        <taxon>Chordata</taxon>
        <taxon>Craniata</taxon>
        <taxon>Vertebrata</taxon>
        <taxon>Euteleostomi</taxon>
        <taxon>Amphibia</taxon>
        <taxon>Batrachia</taxon>
        <taxon>Anura</taxon>
        <taxon>Pipoidea</taxon>
        <taxon>Pipidae</taxon>
        <taxon>Xenopodinae</taxon>
        <taxon>Xenopus</taxon>
        <taxon>Silurana</taxon>
    </lineage>
</organism>
<sequence>MEATRKLEALLEKTLMNLPSSSFKSFKNKLIGYKKITVHDLELAGREEVVTKIIRCYTTKRGPEIVIKVLKAINENQAALELKTELETINTAAATKKKTPGSQKKPPTAKEKKTPVKASAATKKKTPGSQKKPRKSATAKEKKTPVKASAATKKKTPGSQKKPRKSATGTKKKASMKASTAKEKKTPVKASTARKKKTPVKTSAAKKKTPGSQKKPPAATKKKTPGSQRKPPLSQMISPAIFPPPLSIKNSSNRPAVWFPSGAAPSSTLGTSPTFSGVSSSAVGSITALSQMISPAIFPSPFSIKNSSNRPAVWFPSGAAPSSTLGTSPTFSGVSSSAVGSITGRQHFVDRHRAALIARVSLIDPILDELLGDWTLTQEQYDTVRSNRTPQKKMRKLYAYVRAWGRDEKDKFYRHLLKHNGPLVRDLENN</sequence>
<evidence type="ECO:0000256" key="2">
    <source>
        <dbReference type="ARBA" id="ARBA00022490"/>
    </source>
</evidence>
<dbReference type="PROSITE" id="PS50824">
    <property type="entry name" value="DAPIN"/>
    <property type="match status" value="1"/>
</dbReference>
<feature type="domain" description="Pyrin" evidence="9">
    <location>
        <begin position="1"/>
        <end position="88"/>
    </location>
</feature>
<dbReference type="Gene3D" id="1.10.533.10">
    <property type="entry name" value="Death Domain, Fas"/>
    <property type="match status" value="2"/>
</dbReference>
<evidence type="ECO:0000313" key="12">
    <source>
        <dbReference type="Xenbase" id="XB-GENE-29090147"/>
    </source>
</evidence>
<evidence type="ECO:0000313" key="10">
    <source>
        <dbReference type="Proteomes" id="UP000008143"/>
    </source>
</evidence>
<dbReference type="GO" id="GO:0038187">
    <property type="term" value="F:pattern recognition receptor activity"/>
    <property type="evidence" value="ECO:0000318"/>
    <property type="project" value="GO_Central"/>
</dbReference>
<proteinExistence type="predicted"/>
<dbReference type="KEGG" id="xtr:108644487"/>
<feature type="compositionally biased region" description="Basic residues" evidence="7">
    <location>
        <begin position="152"/>
        <end position="175"/>
    </location>
</feature>
<evidence type="ECO:0000259" key="8">
    <source>
        <dbReference type="PROSITE" id="PS50209"/>
    </source>
</evidence>
<dbReference type="InterPro" id="IPR033516">
    <property type="entry name" value="CARD8/ASC/NALP1_CARD"/>
</dbReference>
<dbReference type="GO" id="GO:0005634">
    <property type="term" value="C:nucleus"/>
    <property type="evidence" value="ECO:0000318"/>
    <property type="project" value="GO_Central"/>
</dbReference>
<dbReference type="Pfam" id="PF00619">
    <property type="entry name" value="CARD"/>
    <property type="match status" value="1"/>
</dbReference>
<dbReference type="InterPro" id="IPR004020">
    <property type="entry name" value="DAPIN"/>
</dbReference>
<dbReference type="OrthoDB" id="9424706at2759"/>
<reference evidence="11" key="1">
    <citation type="submission" date="2025-08" db="UniProtKB">
        <authorList>
            <consortium name="RefSeq"/>
        </authorList>
    </citation>
    <scope>IDENTIFICATION</scope>
    <source>
        <strain evidence="11">Nigerian</strain>
        <tissue evidence="11">Liver and blood</tissue>
    </source>
</reference>
<keyword evidence="10" id="KW-1185">Reference proteome</keyword>
<dbReference type="SUPFAM" id="SSF47986">
    <property type="entry name" value="DEATH domain"/>
    <property type="match status" value="2"/>
</dbReference>
<dbReference type="GO" id="GO:0097193">
    <property type="term" value="P:intrinsic apoptotic signaling pathway"/>
    <property type="evidence" value="ECO:0000318"/>
    <property type="project" value="GO_Central"/>
</dbReference>
<dbReference type="Proteomes" id="UP000008143">
    <property type="component" value="Chromosome 9"/>
</dbReference>
<evidence type="ECO:0000259" key="9">
    <source>
        <dbReference type="PROSITE" id="PS50824"/>
    </source>
</evidence>
<evidence type="ECO:0000256" key="3">
    <source>
        <dbReference type="ARBA" id="ARBA00022588"/>
    </source>
</evidence>
<keyword evidence="2" id="KW-0963">Cytoplasm</keyword>
<dbReference type="AlphaFoldDB" id="A0A8J1IU62"/>
<dbReference type="GO" id="GO:0072559">
    <property type="term" value="C:NLRP3 inflammasome complex"/>
    <property type="evidence" value="ECO:0000318"/>
    <property type="project" value="GO_Central"/>
</dbReference>
<dbReference type="AGR" id="Xenbase:XB-GENE-29090147"/>
<feature type="compositionally biased region" description="Basic residues" evidence="7">
    <location>
        <begin position="192"/>
        <end position="209"/>
    </location>
</feature>
<evidence type="ECO:0000256" key="6">
    <source>
        <dbReference type="ARBA" id="ARBA00023233"/>
    </source>
</evidence>
<evidence type="ECO:0000256" key="1">
    <source>
        <dbReference type="ARBA" id="ARBA00004110"/>
    </source>
</evidence>
<feature type="region of interest" description="Disordered" evidence="7">
    <location>
        <begin position="93"/>
        <end position="247"/>
    </location>
</feature>
<accession>A0A8J1IU62</accession>
<dbReference type="Xenbase" id="XB-GENE-29090147">
    <property type="gene designation" value="LOC108644487"/>
</dbReference>
<dbReference type="GO" id="GO:0045087">
    <property type="term" value="P:innate immune response"/>
    <property type="evidence" value="ECO:0007669"/>
    <property type="project" value="UniProtKB-KW"/>
</dbReference>
<keyword evidence="3" id="KW-0399">Innate immunity</keyword>
<evidence type="ECO:0000313" key="11">
    <source>
        <dbReference type="RefSeq" id="XP_031749137.1"/>
    </source>
</evidence>
<dbReference type="SMART" id="SM01289">
    <property type="entry name" value="PYRIN"/>
    <property type="match status" value="1"/>
</dbReference>
<name>A0A8J1IU62_XENTR</name>
<dbReference type="CDD" id="cd08330">
    <property type="entry name" value="CARD_ASC_NALP1"/>
    <property type="match status" value="1"/>
</dbReference>
<dbReference type="GO" id="GO:0006954">
    <property type="term" value="P:inflammatory response"/>
    <property type="evidence" value="ECO:0000318"/>
    <property type="project" value="GO_Central"/>
</dbReference>
<dbReference type="InterPro" id="IPR001315">
    <property type="entry name" value="CARD"/>
</dbReference>
<keyword evidence="6" id="KW-1271">Inflammasome</keyword>
<feature type="compositionally biased region" description="Basic residues" evidence="7">
    <location>
        <begin position="122"/>
        <end position="137"/>
    </location>
</feature>
<protein>
    <submittedName>
        <fullName evidence="11">Neurofilament heavy polypeptide-like isoform X1</fullName>
    </submittedName>
</protein>
<dbReference type="PROSITE" id="PS50209">
    <property type="entry name" value="CARD"/>
    <property type="match status" value="1"/>
</dbReference>
<dbReference type="GO" id="GO:0042981">
    <property type="term" value="P:regulation of apoptotic process"/>
    <property type="evidence" value="ECO:0007669"/>
    <property type="project" value="InterPro"/>
</dbReference>
<dbReference type="PANTHER" id="PTHR46985:SF2">
    <property type="entry name" value="APOPTOSIS-ASSOCIATED SPECK-LIKE PROTEIN CONTAINING A CARD"/>
    <property type="match status" value="1"/>
</dbReference>
<dbReference type="RefSeq" id="XP_031749137.1">
    <property type="nucleotide sequence ID" value="XM_031893277.1"/>
</dbReference>
<gene>
    <name evidence="11 12" type="primary">LOC108644487</name>
</gene>
<dbReference type="Pfam" id="PF02758">
    <property type="entry name" value="PYRIN"/>
    <property type="match status" value="1"/>
</dbReference>
<dbReference type="PANTHER" id="PTHR46985">
    <property type="entry name" value="NACHT, LRR AND PYD DOMAINS-CONTAINING PROTEIN 1"/>
    <property type="match status" value="1"/>
</dbReference>
<evidence type="ECO:0000256" key="5">
    <source>
        <dbReference type="ARBA" id="ARBA00023198"/>
    </source>
</evidence>
<comment type="subcellular location">
    <subcellularLocation>
        <location evidence="1">Inflammasome</location>
    </subcellularLocation>
</comment>
<dbReference type="GO" id="GO:0002218">
    <property type="term" value="P:activation of innate immune response"/>
    <property type="evidence" value="ECO:0000318"/>
    <property type="project" value="GO_Central"/>
</dbReference>
<dbReference type="FunFam" id="1.10.533.10:FF:000013">
    <property type="entry name" value="Apoptosis-associated speck-like protein containing a CARD"/>
    <property type="match status" value="1"/>
</dbReference>
<evidence type="ECO:0000256" key="4">
    <source>
        <dbReference type="ARBA" id="ARBA00022859"/>
    </source>
</evidence>
<keyword evidence="4" id="KW-0391">Immunity</keyword>